<comment type="caution">
    <text evidence="1">The sequence shown here is derived from an EMBL/GenBank/DDBJ whole genome shotgun (WGS) entry which is preliminary data.</text>
</comment>
<sequence length="89" mass="9436">MLGLEYEPHSTIARGLAVRDREAYLLPIIWSYAPFQGWAPACTLPRTKSSWGRLTRTPGWVKTAGAAAAAGAGAAAGARSARAGRRGPW</sequence>
<organism evidence="1 2">
    <name type="scientific">Streptomyces microflavus</name>
    <name type="common">Streptomyces lipmanii</name>
    <dbReference type="NCBI Taxonomy" id="1919"/>
    <lineage>
        <taxon>Bacteria</taxon>
        <taxon>Bacillati</taxon>
        <taxon>Actinomycetota</taxon>
        <taxon>Actinomycetes</taxon>
        <taxon>Kitasatosporales</taxon>
        <taxon>Streptomycetaceae</taxon>
        <taxon>Streptomyces</taxon>
    </lineage>
</organism>
<gene>
    <name evidence="1" type="ORF">Smic_58110</name>
</gene>
<proteinExistence type="predicted"/>
<protein>
    <submittedName>
        <fullName evidence="1">Uncharacterized protein</fullName>
    </submittedName>
</protein>
<evidence type="ECO:0000313" key="1">
    <source>
        <dbReference type="EMBL" id="GFN07255.1"/>
    </source>
</evidence>
<dbReference type="Proteomes" id="UP000498740">
    <property type="component" value="Unassembled WGS sequence"/>
</dbReference>
<accession>A0A7J0CZT1</accession>
<dbReference type="EMBL" id="BLWD01000001">
    <property type="protein sequence ID" value="GFN07255.1"/>
    <property type="molecule type" value="Genomic_DNA"/>
</dbReference>
<name>A0A7J0CZT1_STRMI</name>
<dbReference type="AlphaFoldDB" id="A0A7J0CZT1"/>
<reference evidence="1 2" key="1">
    <citation type="submission" date="2020-05" db="EMBL/GenBank/DDBJ databases">
        <title>Whole genome shotgun sequence of Streptomyces microflavus NBRC 13062.</title>
        <authorList>
            <person name="Komaki H."/>
            <person name="Tamura T."/>
        </authorList>
    </citation>
    <scope>NUCLEOTIDE SEQUENCE [LARGE SCALE GENOMIC DNA]</scope>
    <source>
        <strain evidence="1 2">NBRC 13062</strain>
    </source>
</reference>
<evidence type="ECO:0000313" key="2">
    <source>
        <dbReference type="Proteomes" id="UP000498740"/>
    </source>
</evidence>